<dbReference type="GO" id="GO:0019288">
    <property type="term" value="P:isopentenyl diphosphate biosynthetic process, methylerythritol 4-phosphate pathway"/>
    <property type="evidence" value="ECO:0007669"/>
    <property type="project" value="UniProtKB-UniRule"/>
</dbReference>
<comment type="function">
    <text evidence="9">Catalyzes the phosphorylation of the position 2 hydroxy group of 4-diphosphocytidyl-2C-methyl-D-erythritol.</text>
</comment>
<dbReference type="PIRSF" id="PIRSF010376">
    <property type="entry name" value="IspE"/>
    <property type="match status" value="1"/>
</dbReference>
<dbReference type="EMBL" id="JAAZCD010000247">
    <property type="protein sequence ID" value="NLD32765.1"/>
    <property type="molecule type" value="Genomic_DNA"/>
</dbReference>
<proteinExistence type="inferred from homology"/>
<dbReference type="Gene3D" id="3.30.230.10">
    <property type="match status" value="1"/>
</dbReference>
<dbReference type="HAMAP" id="MF_00061">
    <property type="entry name" value="IspE"/>
    <property type="match status" value="1"/>
</dbReference>
<evidence type="ECO:0000256" key="6">
    <source>
        <dbReference type="ARBA" id="ARBA00022777"/>
    </source>
</evidence>
<feature type="domain" description="GHMP kinase C-terminal" evidence="11">
    <location>
        <begin position="199"/>
        <end position="274"/>
    </location>
</feature>
<feature type="active site" evidence="9">
    <location>
        <position position="10"/>
    </location>
</feature>
<dbReference type="Proteomes" id="UP000199686">
    <property type="component" value="Unassembled WGS sequence"/>
</dbReference>
<accession>A0A143Y5R6</accession>
<dbReference type="PANTHER" id="PTHR43527">
    <property type="entry name" value="4-DIPHOSPHOCYTIDYL-2-C-METHYL-D-ERYTHRITOL KINASE, CHLOROPLASTIC"/>
    <property type="match status" value="1"/>
</dbReference>
<dbReference type="UniPathway" id="UPA00056">
    <property type="reaction ID" value="UER00094"/>
</dbReference>
<reference evidence="13 17" key="3">
    <citation type="journal article" date="2020" name="Biotechnol. Biofuels">
        <title>New insights from the biogas microbiome by comprehensive genome-resolved metagenomics of nearly 1600 species originating from multiple anaerobic digesters.</title>
        <authorList>
            <person name="Campanaro S."/>
            <person name="Treu L."/>
            <person name="Rodriguez-R L.M."/>
            <person name="Kovalovszki A."/>
            <person name="Ziels R.M."/>
            <person name="Maus I."/>
            <person name="Zhu X."/>
            <person name="Kougias P.G."/>
            <person name="Basile A."/>
            <person name="Luo G."/>
            <person name="Schluter A."/>
            <person name="Konstantinidis K.T."/>
            <person name="Angelidaki I."/>
        </authorList>
    </citation>
    <scope>NUCLEOTIDE SEQUENCE [LARGE SCALE GENOMIC DNA]</scope>
    <source>
        <strain evidence="13">AS07pgkLD_105</strain>
    </source>
</reference>
<feature type="active site" evidence="9">
    <location>
        <position position="136"/>
    </location>
</feature>
<dbReference type="GO" id="GO:0050515">
    <property type="term" value="F:4-(cytidine 5'-diphospho)-2-C-methyl-D-erythritol kinase activity"/>
    <property type="evidence" value="ECO:0007669"/>
    <property type="project" value="UniProtKB-UniRule"/>
</dbReference>
<dbReference type="Pfam" id="PF08544">
    <property type="entry name" value="GHMP_kinases_C"/>
    <property type="match status" value="1"/>
</dbReference>
<dbReference type="Proteomes" id="UP000195947">
    <property type="component" value="Unassembled WGS sequence"/>
</dbReference>
<dbReference type="AlphaFoldDB" id="A0A143Y5R6"/>
<evidence type="ECO:0000313" key="13">
    <source>
        <dbReference type="EMBL" id="NLD32765.1"/>
    </source>
</evidence>
<gene>
    <name evidence="9" type="primary">ispE</name>
    <name evidence="13" type="ORF">GX662_11010</name>
    <name evidence="14" type="ORF">SAMN04488507_1002139</name>
    <name evidence="12" type="ORF">TFLO_46</name>
</gene>
<dbReference type="GO" id="GO:0005524">
    <property type="term" value="F:ATP binding"/>
    <property type="evidence" value="ECO:0007669"/>
    <property type="project" value="UniProtKB-UniRule"/>
</dbReference>
<dbReference type="Gene3D" id="3.30.70.890">
    <property type="entry name" value="GHMP kinase, C-terminal domain"/>
    <property type="match status" value="1"/>
</dbReference>
<evidence type="ECO:0000313" key="14">
    <source>
        <dbReference type="EMBL" id="SFH51342.1"/>
    </source>
</evidence>
<dbReference type="EC" id="2.7.1.148" evidence="2 9"/>
<reference evidence="12 15" key="1">
    <citation type="submission" date="2016-02" db="EMBL/GenBank/DDBJ databases">
        <authorList>
            <person name="Strepis N."/>
        </authorList>
    </citation>
    <scope>NUCLEOTIDE SEQUENCE [LARGE SCALE GENOMIC DNA]</scope>
    <source>
        <strain evidence="12">Trichococcus flocculiformis</strain>
    </source>
</reference>
<dbReference type="NCBIfam" id="TIGR00154">
    <property type="entry name" value="ispE"/>
    <property type="match status" value="1"/>
</dbReference>
<dbReference type="InterPro" id="IPR004424">
    <property type="entry name" value="IspE"/>
</dbReference>
<evidence type="ECO:0000256" key="9">
    <source>
        <dbReference type="HAMAP-Rule" id="MF_00061"/>
    </source>
</evidence>
<dbReference type="PANTHER" id="PTHR43527:SF2">
    <property type="entry name" value="4-DIPHOSPHOCYTIDYL-2-C-METHYL-D-ERYTHRITOL KINASE, CHLOROPLASTIC"/>
    <property type="match status" value="1"/>
</dbReference>
<evidence type="ECO:0000256" key="3">
    <source>
        <dbReference type="ARBA" id="ARBA00017473"/>
    </source>
</evidence>
<dbReference type="FunFam" id="3.30.70.890:FF:000006">
    <property type="entry name" value="4-diphosphocytidyl-2-C-methyl-D-erythritol kinase"/>
    <property type="match status" value="1"/>
</dbReference>
<evidence type="ECO:0000313" key="16">
    <source>
        <dbReference type="Proteomes" id="UP000199686"/>
    </source>
</evidence>
<dbReference type="InterPro" id="IPR014721">
    <property type="entry name" value="Ribsml_uS5_D2-typ_fold_subgr"/>
</dbReference>
<keyword evidence="15" id="KW-1185">Reference proteome</keyword>
<keyword evidence="4 9" id="KW-0808">Transferase</keyword>
<evidence type="ECO:0000256" key="2">
    <source>
        <dbReference type="ARBA" id="ARBA00012052"/>
    </source>
</evidence>
<evidence type="ECO:0000313" key="17">
    <source>
        <dbReference type="Proteomes" id="UP000589373"/>
    </source>
</evidence>
<dbReference type="Pfam" id="PF00288">
    <property type="entry name" value="GHMP_kinases_N"/>
    <property type="match status" value="1"/>
</dbReference>
<keyword evidence="9" id="KW-0414">Isoprene biosynthesis</keyword>
<dbReference type="OrthoDB" id="9809438at2"/>
<evidence type="ECO:0000256" key="7">
    <source>
        <dbReference type="ARBA" id="ARBA00022840"/>
    </source>
</evidence>
<evidence type="ECO:0000313" key="15">
    <source>
        <dbReference type="Proteomes" id="UP000195947"/>
    </source>
</evidence>
<dbReference type="InterPro" id="IPR006204">
    <property type="entry name" value="GHMP_kinase_N_dom"/>
</dbReference>
<dbReference type="EMBL" id="FJMZ01000001">
    <property type="protein sequence ID" value="CZQ80069.1"/>
    <property type="molecule type" value="Genomic_DNA"/>
</dbReference>
<organism evidence="13 17">
    <name type="scientific">Trichococcus flocculiformis</name>
    <dbReference type="NCBI Taxonomy" id="82803"/>
    <lineage>
        <taxon>Bacteria</taxon>
        <taxon>Bacillati</taxon>
        <taxon>Bacillota</taxon>
        <taxon>Bacilli</taxon>
        <taxon>Lactobacillales</taxon>
        <taxon>Carnobacteriaceae</taxon>
        <taxon>Trichococcus</taxon>
    </lineage>
</organism>
<dbReference type="Proteomes" id="UP000589373">
    <property type="component" value="Unassembled WGS sequence"/>
</dbReference>
<reference evidence="14 16" key="2">
    <citation type="submission" date="2016-10" db="EMBL/GenBank/DDBJ databases">
        <authorList>
            <person name="Varghese N."/>
            <person name="Submissions S."/>
        </authorList>
    </citation>
    <scope>NUCLEOTIDE SEQUENCE [LARGE SCALE GENOMIC DNA]</scope>
    <source>
        <strain evidence="14 16">DSM 2094</strain>
    </source>
</reference>
<evidence type="ECO:0000313" key="12">
    <source>
        <dbReference type="EMBL" id="CZQ80069.1"/>
    </source>
</evidence>
<comment type="similarity">
    <text evidence="1 9">Belongs to the GHMP kinase family. IspE subfamily.</text>
</comment>
<sequence length="286" mass="32187">MEWIERAPAKINLALDVLYKRDDYYHELEMVMASVDLADHLTFTPLKEDEIRIYTNKVFLPVDTRNHVYQAVKLLKDRCGIKKGIKIEIDKKIPVAAGLGGGSTDAAAALRALNKIWDLQLSVEELIAIGNQVGSDVPYSIVGGTAFVSGRGEIVRKLRPMPSCWVILAKPRLSVSTKTIFRLLTVEELQHKSTSRVVAQAIEEGDYERMCQNVGNALEQVTFNKHPELRKLKDRMEKYGLDGVTMSGSGPTIIGFSRNTSRIKRAYNSLRGFCEEVYMVRLLNEE</sequence>
<evidence type="ECO:0000256" key="1">
    <source>
        <dbReference type="ARBA" id="ARBA00009684"/>
    </source>
</evidence>
<dbReference type="STRING" id="82803.SAMN04488048_101115"/>
<dbReference type="PRINTS" id="PR00958">
    <property type="entry name" value="HOMSERKINASE"/>
</dbReference>
<comment type="catalytic activity">
    <reaction evidence="9">
        <text>4-CDP-2-C-methyl-D-erythritol + ATP = 4-CDP-2-C-methyl-D-erythritol 2-phosphate + ADP + H(+)</text>
        <dbReference type="Rhea" id="RHEA:18437"/>
        <dbReference type="ChEBI" id="CHEBI:15378"/>
        <dbReference type="ChEBI" id="CHEBI:30616"/>
        <dbReference type="ChEBI" id="CHEBI:57823"/>
        <dbReference type="ChEBI" id="CHEBI:57919"/>
        <dbReference type="ChEBI" id="CHEBI:456216"/>
        <dbReference type="EC" id="2.7.1.148"/>
    </reaction>
</comment>
<dbReference type="SUPFAM" id="SSF55060">
    <property type="entry name" value="GHMP Kinase, C-terminal domain"/>
    <property type="match status" value="1"/>
</dbReference>
<evidence type="ECO:0000259" key="11">
    <source>
        <dbReference type="Pfam" id="PF08544"/>
    </source>
</evidence>
<comment type="caution">
    <text evidence="13">The sequence shown here is derived from an EMBL/GenBank/DDBJ whole genome shotgun (WGS) entry which is preliminary data.</text>
</comment>
<keyword evidence="6 9" id="KW-0418">Kinase</keyword>
<keyword evidence="5 9" id="KW-0547">Nucleotide-binding</keyword>
<dbReference type="GO" id="GO:0016114">
    <property type="term" value="P:terpenoid biosynthetic process"/>
    <property type="evidence" value="ECO:0007669"/>
    <property type="project" value="UniProtKB-UniRule"/>
</dbReference>
<name>A0A143Y5R6_9LACT</name>
<feature type="domain" description="GHMP kinase N-terminal" evidence="10">
    <location>
        <begin position="66"/>
        <end position="144"/>
    </location>
</feature>
<dbReference type="InterPro" id="IPR036554">
    <property type="entry name" value="GHMP_kinase_C_sf"/>
</dbReference>
<evidence type="ECO:0000259" key="10">
    <source>
        <dbReference type="Pfam" id="PF00288"/>
    </source>
</evidence>
<dbReference type="InterPro" id="IPR020568">
    <property type="entry name" value="Ribosomal_Su5_D2-typ_SF"/>
</dbReference>
<feature type="binding site" evidence="9">
    <location>
        <begin position="94"/>
        <end position="104"/>
    </location>
    <ligand>
        <name>ATP</name>
        <dbReference type="ChEBI" id="CHEBI:30616"/>
    </ligand>
</feature>
<dbReference type="SUPFAM" id="SSF54211">
    <property type="entry name" value="Ribosomal protein S5 domain 2-like"/>
    <property type="match status" value="1"/>
</dbReference>
<evidence type="ECO:0000256" key="4">
    <source>
        <dbReference type="ARBA" id="ARBA00022679"/>
    </source>
</evidence>
<evidence type="ECO:0000256" key="5">
    <source>
        <dbReference type="ARBA" id="ARBA00022741"/>
    </source>
</evidence>
<keyword evidence="7 9" id="KW-0067">ATP-binding</keyword>
<comment type="pathway">
    <text evidence="9">Isoprenoid biosynthesis; isopentenyl diphosphate biosynthesis via DXP pathway; isopentenyl diphosphate from 1-deoxy-D-xylulose 5-phosphate: step 3/6.</text>
</comment>
<dbReference type="InterPro" id="IPR013750">
    <property type="entry name" value="GHMP_kinase_C_dom"/>
</dbReference>
<protein>
    <recommendedName>
        <fullName evidence="3 9">4-diphosphocytidyl-2-C-methyl-D-erythritol kinase</fullName>
        <shortName evidence="9">CMK</shortName>
        <ecNumber evidence="2 9">2.7.1.148</ecNumber>
    </recommendedName>
    <alternativeName>
        <fullName evidence="8 9">4-(cytidine-5'-diphospho)-2-C-methyl-D-erythritol kinase</fullName>
    </alternativeName>
</protein>
<dbReference type="RefSeq" id="WP_068559040.1">
    <property type="nucleotide sequence ID" value="NZ_FJMZ01000001.1"/>
</dbReference>
<dbReference type="EMBL" id="FOQC01000002">
    <property type="protein sequence ID" value="SFH51342.1"/>
    <property type="molecule type" value="Genomic_DNA"/>
</dbReference>
<evidence type="ECO:0000256" key="8">
    <source>
        <dbReference type="ARBA" id="ARBA00032554"/>
    </source>
</evidence>